<dbReference type="InterPro" id="IPR036129">
    <property type="entry name" value="Glycerate_kinase_sf"/>
</dbReference>
<dbReference type="GO" id="GO:0031388">
    <property type="term" value="P:organic acid phosphorylation"/>
    <property type="evidence" value="ECO:0007669"/>
    <property type="project" value="UniProtKB-UniRule"/>
</dbReference>
<evidence type="ECO:0000256" key="4">
    <source>
        <dbReference type="PIRNR" id="PIRNR006078"/>
    </source>
</evidence>
<dbReference type="SUPFAM" id="SSF110738">
    <property type="entry name" value="Glycerate kinase I"/>
    <property type="match status" value="1"/>
</dbReference>
<protein>
    <submittedName>
        <fullName evidence="5">Glycerate kinase</fullName>
    </submittedName>
</protein>
<keyword evidence="6" id="KW-1185">Reference proteome</keyword>
<gene>
    <name evidence="5" type="ORF">EDD73_11137</name>
</gene>
<name>A0A4R2RYK5_9FIRM</name>
<evidence type="ECO:0000256" key="1">
    <source>
        <dbReference type="ARBA" id="ARBA00006284"/>
    </source>
</evidence>
<dbReference type="Gene3D" id="3.40.50.10350">
    <property type="entry name" value="Glycerate kinase, domain 1"/>
    <property type="match status" value="1"/>
</dbReference>
<evidence type="ECO:0000256" key="3">
    <source>
        <dbReference type="ARBA" id="ARBA00022777"/>
    </source>
</evidence>
<keyword evidence="3 4" id="KW-0418">Kinase</keyword>
<dbReference type="Proteomes" id="UP000294813">
    <property type="component" value="Unassembled WGS sequence"/>
</dbReference>
<proteinExistence type="inferred from homology"/>
<evidence type="ECO:0000256" key="2">
    <source>
        <dbReference type="ARBA" id="ARBA00022679"/>
    </source>
</evidence>
<organism evidence="5 6">
    <name type="scientific">Heliophilum fasciatum</name>
    <dbReference type="NCBI Taxonomy" id="35700"/>
    <lineage>
        <taxon>Bacteria</taxon>
        <taxon>Bacillati</taxon>
        <taxon>Bacillota</taxon>
        <taxon>Clostridia</taxon>
        <taxon>Eubacteriales</taxon>
        <taxon>Heliobacteriaceae</taxon>
        <taxon>Heliophilum</taxon>
    </lineage>
</organism>
<comment type="similarity">
    <text evidence="1 4">Belongs to the glycerate kinase type-1 family.</text>
</comment>
<dbReference type="RefSeq" id="WP_131919177.1">
    <property type="nucleotide sequence ID" value="NZ_JAOQNU010000011.1"/>
</dbReference>
<dbReference type="InterPro" id="IPR018193">
    <property type="entry name" value="Glyc_kinase_flavodox-like_fold"/>
</dbReference>
<dbReference type="PIRSF" id="PIRSF006078">
    <property type="entry name" value="GlxK"/>
    <property type="match status" value="1"/>
</dbReference>
<keyword evidence="2 4" id="KW-0808">Transferase</keyword>
<evidence type="ECO:0000313" key="5">
    <source>
        <dbReference type="EMBL" id="TCP64185.1"/>
    </source>
</evidence>
<accession>A0A4R2RYK5</accession>
<dbReference type="Pfam" id="PF02595">
    <property type="entry name" value="Gly_kinase"/>
    <property type="match status" value="1"/>
</dbReference>
<evidence type="ECO:0000313" key="6">
    <source>
        <dbReference type="Proteomes" id="UP000294813"/>
    </source>
</evidence>
<comment type="caution">
    <text evidence="5">The sequence shown here is derived from an EMBL/GenBank/DDBJ whole genome shotgun (WGS) entry which is preliminary data.</text>
</comment>
<dbReference type="PANTHER" id="PTHR21599">
    <property type="entry name" value="GLYCERATE KINASE"/>
    <property type="match status" value="1"/>
</dbReference>
<dbReference type="EMBL" id="SLXT01000011">
    <property type="protein sequence ID" value="TCP64185.1"/>
    <property type="molecule type" value="Genomic_DNA"/>
</dbReference>
<sequence length="386" mass="39223">MRLVIASDSYKESLSAVEVATIIAAAAQDVFPGVAIEQIPLADGGEGFVQAMLIGAGGQSITNEVTGPLGPAQRVQATWGILPDGKSAVIEMAAASGLHLVPPDQRNPLATTSYGTGELIAAAIAEGCTTIYIGIGGSATNDGGAGMAAALGVRLLDNNHQPLPLSGEALAQLHQIDLSHLHPAIAGDKVQIIAACDVTNPLCGPHGASAVYGPQKGATPTMVTRLDSNLQHLALCIATATGRDVANIPGAGAAGGLGAGLLGFLDASLEPGFALVSTITDLEAKIANADLVITGEGKTDFQTLFGKVPAGVAALTAKYEKPLILIAGGIEDHPDLDKNFTALITSTRLPVPVTEAMTHATAWLSASARQTFHLIRLGQQLGQRLG</sequence>
<dbReference type="Gene3D" id="3.90.1510.10">
    <property type="entry name" value="Glycerate kinase, domain 2"/>
    <property type="match status" value="1"/>
</dbReference>
<dbReference type="InterPro" id="IPR018197">
    <property type="entry name" value="Glycerate_kinase_RE-like"/>
</dbReference>
<dbReference type="OrthoDB" id="9774290at2"/>
<dbReference type="NCBIfam" id="TIGR00045">
    <property type="entry name" value="glycerate kinase"/>
    <property type="match status" value="1"/>
</dbReference>
<reference evidence="5 6" key="1">
    <citation type="submission" date="2019-03" db="EMBL/GenBank/DDBJ databases">
        <title>Genomic Encyclopedia of Type Strains, Phase IV (KMG-IV): sequencing the most valuable type-strain genomes for metagenomic binning, comparative biology and taxonomic classification.</title>
        <authorList>
            <person name="Goeker M."/>
        </authorList>
    </citation>
    <scope>NUCLEOTIDE SEQUENCE [LARGE SCALE GENOMIC DNA]</scope>
    <source>
        <strain evidence="5 6">DSM 11170</strain>
    </source>
</reference>
<dbReference type="PANTHER" id="PTHR21599:SF0">
    <property type="entry name" value="GLYCERATE KINASE"/>
    <property type="match status" value="1"/>
</dbReference>
<dbReference type="InterPro" id="IPR004381">
    <property type="entry name" value="Glycerate_kinase"/>
</dbReference>
<dbReference type="AlphaFoldDB" id="A0A4R2RYK5"/>
<dbReference type="GO" id="GO:0008887">
    <property type="term" value="F:glycerate kinase activity"/>
    <property type="evidence" value="ECO:0007669"/>
    <property type="project" value="UniProtKB-UniRule"/>
</dbReference>